<gene>
    <name evidence="2" type="ORF">CR513_07899</name>
</gene>
<evidence type="ECO:0008006" key="4">
    <source>
        <dbReference type="Google" id="ProtNLM"/>
    </source>
</evidence>
<evidence type="ECO:0000313" key="2">
    <source>
        <dbReference type="EMBL" id="RDY07924.1"/>
    </source>
</evidence>
<evidence type="ECO:0000256" key="1">
    <source>
        <dbReference type="SAM" id="MobiDB-lite"/>
    </source>
</evidence>
<dbReference type="PANTHER" id="PTHR32108">
    <property type="entry name" value="DNA-DIRECTED RNA POLYMERASE SUBUNIT ALPHA"/>
    <property type="match status" value="1"/>
</dbReference>
<dbReference type="OrthoDB" id="1750196at2759"/>
<dbReference type="AlphaFoldDB" id="A0A371HZ01"/>
<name>A0A371HZ01_MUCPR</name>
<accession>A0A371HZ01</accession>
<sequence>MKQYKYNEDMAPNHSWLQNMVKREQEGFKEYAQRWRELVAQVQPQITKREMVTMFIDTLLSLYYDKVVGSVTSNFTYLVVVGKRIELGNRRGKLANPVPCRNRIDGCPLFTDAICPSLSAMSRRKSSCYFKVSIERRKKTIQNADPNPHDLYKIAPSIVGAEARGDSAPQAPSSPVSEKLRPQRQNQGSNVQSNPLSAHKGATVNALTHENRERVESPNKQGGSLMARPRQ</sequence>
<protein>
    <recommendedName>
        <fullName evidence="4">Retrotransposon gag domain-containing protein</fullName>
    </recommendedName>
</protein>
<reference evidence="2" key="1">
    <citation type="submission" date="2018-05" db="EMBL/GenBank/DDBJ databases">
        <title>Draft genome of Mucuna pruriens seed.</title>
        <authorList>
            <person name="Nnadi N.E."/>
            <person name="Vos R."/>
            <person name="Hasami M.H."/>
            <person name="Devisetty U.K."/>
            <person name="Aguiy J.C."/>
        </authorList>
    </citation>
    <scope>NUCLEOTIDE SEQUENCE [LARGE SCALE GENOMIC DNA]</scope>
    <source>
        <strain evidence="2">JCA_2017</strain>
    </source>
</reference>
<comment type="caution">
    <text evidence="2">The sequence shown here is derived from an EMBL/GenBank/DDBJ whole genome shotgun (WGS) entry which is preliminary data.</text>
</comment>
<dbReference type="PANTHER" id="PTHR32108:SF9">
    <property type="entry name" value="REVERSE TRANSCRIPTASE RNASE H-LIKE DOMAIN-CONTAINING PROTEIN"/>
    <property type="match status" value="1"/>
</dbReference>
<proteinExistence type="predicted"/>
<feature type="region of interest" description="Disordered" evidence="1">
    <location>
        <begin position="163"/>
        <end position="231"/>
    </location>
</feature>
<dbReference type="EMBL" id="QJKJ01001373">
    <property type="protein sequence ID" value="RDY07924.1"/>
    <property type="molecule type" value="Genomic_DNA"/>
</dbReference>
<feature type="non-terminal residue" evidence="2">
    <location>
        <position position="1"/>
    </location>
</feature>
<feature type="compositionally biased region" description="Polar residues" evidence="1">
    <location>
        <begin position="183"/>
        <end position="196"/>
    </location>
</feature>
<organism evidence="2 3">
    <name type="scientific">Mucuna pruriens</name>
    <name type="common">Velvet bean</name>
    <name type="synonym">Dolichos pruriens</name>
    <dbReference type="NCBI Taxonomy" id="157652"/>
    <lineage>
        <taxon>Eukaryota</taxon>
        <taxon>Viridiplantae</taxon>
        <taxon>Streptophyta</taxon>
        <taxon>Embryophyta</taxon>
        <taxon>Tracheophyta</taxon>
        <taxon>Spermatophyta</taxon>
        <taxon>Magnoliopsida</taxon>
        <taxon>eudicotyledons</taxon>
        <taxon>Gunneridae</taxon>
        <taxon>Pentapetalae</taxon>
        <taxon>rosids</taxon>
        <taxon>fabids</taxon>
        <taxon>Fabales</taxon>
        <taxon>Fabaceae</taxon>
        <taxon>Papilionoideae</taxon>
        <taxon>50 kb inversion clade</taxon>
        <taxon>NPAAA clade</taxon>
        <taxon>indigoferoid/millettioid clade</taxon>
        <taxon>Phaseoleae</taxon>
        <taxon>Mucuna</taxon>
    </lineage>
</organism>
<keyword evidence="3" id="KW-1185">Reference proteome</keyword>
<dbReference type="Proteomes" id="UP000257109">
    <property type="component" value="Unassembled WGS sequence"/>
</dbReference>
<evidence type="ECO:0000313" key="3">
    <source>
        <dbReference type="Proteomes" id="UP000257109"/>
    </source>
</evidence>